<gene>
    <name evidence="1" type="ORF">L1987_16497</name>
</gene>
<evidence type="ECO:0000313" key="2">
    <source>
        <dbReference type="Proteomes" id="UP001056120"/>
    </source>
</evidence>
<keyword evidence="2" id="KW-1185">Reference proteome</keyword>
<accession>A0ACB9JC01</accession>
<organism evidence="1 2">
    <name type="scientific">Smallanthus sonchifolius</name>
    <dbReference type="NCBI Taxonomy" id="185202"/>
    <lineage>
        <taxon>Eukaryota</taxon>
        <taxon>Viridiplantae</taxon>
        <taxon>Streptophyta</taxon>
        <taxon>Embryophyta</taxon>
        <taxon>Tracheophyta</taxon>
        <taxon>Spermatophyta</taxon>
        <taxon>Magnoliopsida</taxon>
        <taxon>eudicotyledons</taxon>
        <taxon>Gunneridae</taxon>
        <taxon>Pentapetalae</taxon>
        <taxon>asterids</taxon>
        <taxon>campanulids</taxon>
        <taxon>Asterales</taxon>
        <taxon>Asteraceae</taxon>
        <taxon>Asteroideae</taxon>
        <taxon>Heliantheae alliance</taxon>
        <taxon>Millerieae</taxon>
        <taxon>Smallanthus</taxon>
    </lineage>
</organism>
<dbReference type="EMBL" id="CM042022">
    <property type="protein sequence ID" value="KAI3816792.1"/>
    <property type="molecule type" value="Genomic_DNA"/>
</dbReference>
<name>A0ACB9JC01_9ASTR</name>
<proteinExistence type="predicted"/>
<evidence type="ECO:0000313" key="1">
    <source>
        <dbReference type="EMBL" id="KAI3816792.1"/>
    </source>
</evidence>
<comment type="caution">
    <text evidence="1">The sequence shown here is derived from an EMBL/GenBank/DDBJ whole genome shotgun (WGS) entry which is preliminary data.</text>
</comment>
<dbReference type="Proteomes" id="UP001056120">
    <property type="component" value="Linkage Group LG05"/>
</dbReference>
<protein>
    <submittedName>
        <fullName evidence="1">Uncharacterized protein</fullName>
    </submittedName>
</protein>
<reference evidence="2" key="1">
    <citation type="journal article" date="2022" name="Mol. Ecol. Resour.">
        <title>The genomes of chicory, endive, great burdock and yacon provide insights into Asteraceae palaeo-polyploidization history and plant inulin production.</title>
        <authorList>
            <person name="Fan W."/>
            <person name="Wang S."/>
            <person name="Wang H."/>
            <person name="Wang A."/>
            <person name="Jiang F."/>
            <person name="Liu H."/>
            <person name="Zhao H."/>
            <person name="Xu D."/>
            <person name="Zhang Y."/>
        </authorList>
    </citation>
    <scope>NUCLEOTIDE SEQUENCE [LARGE SCALE GENOMIC DNA]</scope>
    <source>
        <strain evidence="2">cv. Yunnan</strain>
    </source>
</reference>
<sequence length="101" mass="11735">MYEFDVCVSRDESMRHYGRCHLHRRRNRSFGSKWKQDARGKSTNNSLEKGNFFKGSISSTSKNKPHHFQNPFLSLICLSISDYLLTNLFPMNEKEEIGGSC</sequence>
<reference evidence="1 2" key="2">
    <citation type="journal article" date="2022" name="Mol. Ecol. Resour.">
        <title>The genomes of chicory, endive, great burdock and yacon provide insights into Asteraceae paleo-polyploidization history and plant inulin production.</title>
        <authorList>
            <person name="Fan W."/>
            <person name="Wang S."/>
            <person name="Wang H."/>
            <person name="Wang A."/>
            <person name="Jiang F."/>
            <person name="Liu H."/>
            <person name="Zhao H."/>
            <person name="Xu D."/>
            <person name="Zhang Y."/>
        </authorList>
    </citation>
    <scope>NUCLEOTIDE SEQUENCE [LARGE SCALE GENOMIC DNA]</scope>
    <source>
        <strain evidence="2">cv. Yunnan</strain>
        <tissue evidence="1">Leaves</tissue>
    </source>
</reference>